<dbReference type="GO" id="GO:0006508">
    <property type="term" value="P:proteolysis"/>
    <property type="evidence" value="ECO:0007669"/>
    <property type="project" value="UniProtKB-KW"/>
</dbReference>
<dbReference type="InterPro" id="IPR029058">
    <property type="entry name" value="AB_hydrolase_fold"/>
</dbReference>
<feature type="domain" description="Peptidase S9 prolyl oligopeptidase catalytic" evidence="8">
    <location>
        <begin position="495"/>
        <end position="710"/>
    </location>
</feature>
<dbReference type="PANTHER" id="PTHR42881">
    <property type="entry name" value="PROLYL ENDOPEPTIDASE"/>
    <property type="match status" value="1"/>
</dbReference>
<name>A0A845HAP0_9BURK</name>
<evidence type="ECO:0000259" key="9">
    <source>
        <dbReference type="Pfam" id="PF02897"/>
    </source>
</evidence>
<evidence type="ECO:0000256" key="4">
    <source>
        <dbReference type="ARBA" id="ARBA00022670"/>
    </source>
</evidence>
<evidence type="ECO:0000256" key="6">
    <source>
        <dbReference type="ARBA" id="ARBA00022825"/>
    </source>
</evidence>
<evidence type="ECO:0000259" key="8">
    <source>
        <dbReference type="Pfam" id="PF00326"/>
    </source>
</evidence>
<feature type="chain" id="PRO_5033017166" description="prolyl oligopeptidase" evidence="7">
    <location>
        <begin position="22"/>
        <end position="723"/>
    </location>
</feature>
<dbReference type="InterPro" id="IPR002470">
    <property type="entry name" value="Peptidase_S9A"/>
</dbReference>
<dbReference type="EC" id="3.4.21.26" evidence="3"/>
<feature type="domain" description="Peptidase S9A N-terminal" evidence="9">
    <location>
        <begin position="34"/>
        <end position="438"/>
    </location>
</feature>
<dbReference type="RefSeq" id="WP_175000969.1">
    <property type="nucleotide sequence ID" value="NZ_WWCV01000004.1"/>
</dbReference>
<evidence type="ECO:0000256" key="2">
    <source>
        <dbReference type="ARBA" id="ARBA00005228"/>
    </source>
</evidence>
<dbReference type="InterPro" id="IPR002471">
    <property type="entry name" value="Pept_S9_AS"/>
</dbReference>
<protein>
    <recommendedName>
        <fullName evidence="3">prolyl oligopeptidase</fullName>
        <ecNumber evidence="3">3.4.21.26</ecNumber>
    </recommendedName>
</protein>
<evidence type="ECO:0000256" key="3">
    <source>
        <dbReference type="ARBA" id="ARBA00011897"/>
    </source>
</evidence>
<dbReference type="InterPro" id="IPR023302">
    <property type="entry name" value="Pept_S9A_N"/>
</dbReference>
<keyword evidence="4" id="KW-0645">Protease</keyword>
<dbReference type="Pfam" id="PF00326">
    <property type="entry name" value="Peptidase_S9"/>
    <property type="match status" value="1"/>
</dbReference>
<evidence type="ECO:0000256" key="7">
    <source>
        <dbReference type="SAM" id="SignalP"/>
    </source>
</evidence>
<organism evidence="10 11">
    <name type="scientific">Duganella vulcania</name>
    <dbReference type="NCBI Taxonomy" id="2692166"/>
    <lineage>
        <taxon>Bacteria</taxon>
        <taxon>Pseudomonadati</taxon>
        <taxon>Pseudomonadota</taxon>
        <taxon>Betaproteobacteria</taxon>
        <taxon>Burkholderiales</taxon>
        <taxon>Oxalobacteraceae</taxon>
        <taxon>Telluria group</taxon>
        <taxon>Duganella</taxon>
    </lineage>
</organism>
<dbReference type="PROSITE" id="PS00708">
    <property type="entry name" value="PRO_ENDOPEP_SER"/>
    <property type="match status" value="1"/>
</dbReference>
<feature type="signal peptide" evidence="7">
    <location>
        <begin position="1"/>
        <end position="21"/>
    </location>
</feature>
<dbReference type="Proteomes" id="UP000484875">
    <property type="component" value="Unassembled WGS sequence"/>
</dbReference>
<dbReference type="InterPro" id="IPR001375">
    <property type="entry name" value="Peptidase_S9_cat"/>
</dbReference>
<dbReference type="PANTHER" id="PTHR42881:SF2">
    <property type="entry name" value="PROLYL ENDOPEPTIDASE"/>
    <property type="match status" value="1"/>
</dbReference>
<reference evidence="10 11" key="1">
    <citation type="submission" date="2019-12" db="EMBL/GenBank/DDBJ databases">
        <title>Novel species isolated from a subtropical stream in China.</title>
        <authorList>
            <person name="Lu H."/>
        </authorList>
    </citation>
    <scope>NUCLEOTIDE SEQUENCE [LARGE SCALE GENOMIC DNA]</scope>
    <source>
        <strain evidence="10 11">FT107W</strain>
    </source>
</reference>
<dbReference type="Gene3D" id="3.40.50.1820">
    <property type="entry name" value="alpha/beta hydrolase"/>
    <property type="match status" value="1"/>
</dbReference>
<dbReference type="SUPFAM" id="SSF50993">
    <property type="entry name" value="Peptidase/esterase 'gauge' domain"/>
    <property type="match status" value="1"/>
</dbReference>
<gene>
    <name evidence="10" type="ORF">GTP81_03550</name>
</gene>
<sequence>MKHLKCAALAAAVLLAHSASAQTCAVSGPGINYPVTRTVDQTDDYHGVKVADPYRWLEDANSDETHAWVEAQNKLTQGYLSQIPGRDAIKTRLTKLWNFERFSVPFKEGGRYFYSRNDGLQNQSVLYTMKNLADVPRMLLDPNTLAADGTVALAGLAVSPNGRYLAYSTAASGSDWNEIKVRDIDSGKDIEDRIQWVKFSNTAWLHDGSGFFYSRYDEPKEATKLADVNYFQKLYFHKIGTPQSADTLVYDRPDHKDWGFGAEVTEDGRFLIISASQGTENKNRVYYKDLSRKDAKVVPLLEDFDASYNFIGNDGMVFWFRTERDAPRGRIISIDTRKPGVLNWKQIVPESSNTMVSASIVNNQLLVDYLSDAHSLVKVYDLKGKPLHDLELPGLGSAGGFGGKRGDTETFYSFTSFTTPTTIYRYDLKANKSSVYRQAKVDFDPAAFETRQEFFTSRDGTRVPMFIVSKKGLKLDGSNPTYLYGYGGFNISLTPSFSVANLAWLEMGGVYVMANLRGGGEYGESWHAAGTKLQKQNVFDDFIGAAEWLIAHKVTSPAKLSIGGGSNGGLLVGAAMTQRPELFAAAIPQVGVLDMLRFHKFTIGWAWTSDYGSSDNADEFKALVKYSPLHNLKKGTCYPATMITTADHDDRVVPAHSFKFAATAQADQAGGAPILIRIDSKAGHGAGKPTTKQIEEVADRWGFLSRALKMDGATETVKAAGQQ</sequence>
<keyword evidence="5" id="KW-0378">Hydrolase</keyword>
<dbReference type="GO" id="GO:0070012">
    <property type="term" value="F:oligopeptidase activity"/>
    <property type="evidence" value="ECO:0007669"/>
    <property type="project" value="TreeGrafter"/>
</dbReference>
<dbReference type="AlphaFoldDB" id="A0A845HAP0"/>
<evidence type="ECO:0000256" key="1">
    <source>
        <dbReference type="ARBA" id="ARBA00001070"/>
    </source>
</evidence>
<dbReference type="InterPro" id="IPR051167">
    <property type="entry name" value="Prolyl_oligopep/macrocyclase"/>
</dbReference>
<keyword evidence="11" id="KW-1185">Reference proteome</keyword>
<keyword evidence="7" id="KW-0732">Signal</keyword>
<dbReference type="GO" id="GO:0005829">
    <property type="term" value="C:cytosol"/>
    <property type="evidence" value="ECO:0007669"/>
    <property type="project" value="TreeGrafter"/>
</dbReference>
<evidence type="ECO:0000313" key="11">
    <source>
        <dbReference type="Proteomes" id="UP000484875"/>
    </source>
</evidence>
<comment type="caution">
    <text evidence="10">The sequence shown here is derived from an EMBL/GenBank/DDBJ whole genome shotgun (WGS) entry which is preliminary data.</text>
</comment>
<proteinExistence type="inferred from homology"/>
<evidence type="ECO:0000256" key="5">
    <source>
        <dbReference type="ARBA" id="ARBA00022801"/>
    </source>
</evidence>
<dbReference type="FunFam" id="2.130.10.120:FF:000001">
    <property type="entry name" value="Prolyl endopeptidase"/>
    <property type="match status" value="1"/>
</dbReference>
<evidence type="ECO:0000313" key="10">
    <source>
        <dbReference type="EMBL" id="MYN15821.1"/>
    </source>
</evidence>
<comment type="similarity">
    <text evidence="2">Belongs to the peptidase S9A family.</text>
</comment>
<dbReference type="GO" id="GO:0004252">
    <property type="term" value="F:serine-type endopeptidase activity"/>
    <property type="evidence" value="ECO:0007669"/>
    <property type="project" value="UniProtKB-EC"/>
</dbReference>
<dbReference type="SUPFAM" id="SSF53474">
    <property type="entry name" value="alpha/beta-Hydrolases"/>
    <property type="match status" value="1"/>
</dbReference>
<dbReference type="Gene3D" id="2.130.10.120">
    <property type="entry name" value="Prolyl oligopeptidase, N-terminal domain"/>
    <property type="match status" value="1"/>
</dbReference>
<keyword evidence="6" id="KW-0720">Serine protease</keyword>
<dbReference type="Pfam" id="PF02897">
    <property type="entry name" value="Peptidase_S9_N"/>
    <property type="match status" value="1"/>
</dbReference>
<dbReference type="EMBL" id="WWCV01000004">
    <property type="protein sequence ID" value="MYN15821.1"/>
    <property type="molecule type" value="Genomic_DNA"/>
</dbReference>
<comment type="catalytic activity">
    <reaction evidence="1">
        <text>Hydrolysis of Pro-|-Xaa &gt;&gt; Ala-|-Xaa in oligopeptides.</text>
        <dbReference type="EC" id="3.4.21.26"/>
    </reaction>
</comment>
<dbReference type="PRINTS" id="PR00862">
    <property type="entry name" value="PROLIGOPTASE"/>
</dbReference>
<accession>A0A845HAP0</accession>
<dbReference type="FunFam" id="3.40.50.1820:FF:000005">
    <property type="entry name" value="Prolyl endopeptidase"/>
    <property type="match status" value="1"/>
</dbReference>